<keyword evidence="3 5" id="KW-0808">Transferase</keyword>
<evidence type="ECO:0000313" key="6">
    <source>
        <dbReference type="Ensembl" id="ENSCCNP00000015765.1"/>
    </source>
</evidence>
<evidence type="ECO:0000256" key="5">
    <source>
        <dbReference type="RuleBase" id="RU003452"/>
    </source>
</evidence>
<evidence type="ECO:0000256" key="2">
    <source>
        <dbReference type="ARBA" id="ARBA00012701"/>
    </source>
</evidence>
<dbReference type="SUPFAM" id="SSF54001">
    <property type="entry name" value="Cysteine proteinases"/>
    <property type="match status" value="1"/>
</dbReference>
<dbReference type="InterPro" id="IPR001447">
    <property type="entry name" value="Arylamine_N-AcTrfase"/>
</dbReference>
<dbReference type="EC" id="2.3.1.5" evidence="2"/>
<dbReference type="InterPro" id="IPR053710">
    <property type="entry name" value="Arylamine_NAT_domain_sf"/>
</dbReference>
<dbReference type="InterPro" id="IPR038765">
    <property type="entry name" value="Papain-like_cys_pep_sf"/>
</dbReference>
<dbReference type="PANTHER" id="PTHR11786">
    <property type="entry name" value="N-HYDROXYARYLAMINE O-ACETYLTRANSFERASE"/>
    <property type="match status" value="1"/>
</dbReference>
<gene>
    <name evidence="6" type="primary">LOC109701091</name>
</gene>
<evidence type="ECO:0000256" key="1">
    <source>
        <dbReference type="ARBA" id="ARBA00006547"/>
    </source>
</evidence>
<proteinExistence type="inferred from homology"/>
<reference evidence="6" key="1">
    <citation type="submission" date="2023-09" db="UniProtKB">
        <authorList>
            <consortium name="Ensembl"/>
        </authorList>
    </citation>
    <scope>IDENTIFICATION</scope>
</reference>
<name>A0A8C0WTF5_CASCN</name>
<dbReference type="Pfam" id="PF00797">
    <property type="entry name" value="Acetyltransf_2"/>
    <property type="match status" value="2"/>
</dbReference>
<evidence type="ECO:0000256" key="4">
    <source>
        <dbReference type="ARBA" id="ARBA00023315"/>
    </source>
</evidence>
<organism evidence="6">
    <name type="scientific">Castor canadensis</name>
    <name type="common">American beaver</name>
    <dbReference type="NCBI Taxonomy" id="51338"/>
    <lineage>
        <taxon>Eukaryota</taxon>
        <taxon>Metazoa</taxon>
        <taxon>Chordata</taxon>
        <taxon>Craniata</taxon>
        <taxon>Vertebrata</taxon>
        <taxon>Euteleostomi</taxon>
        <taxon>Mammalia</taxon>
        <taxon>Eutheria</taxon>
        <taxon>Euarchontoglires</taxon>
        <taxon>Glires</taxon>
        <taxon>Rodentia</taxon>
        <taxon>Castorimorpha</taxon>
        <taxon>Castoridae</taxon>
        <taxon>Castor</taxon>
    </lineage>
</organism>
<dbReference type="AlphaFoldDB" id="A0A8C0WTF5"/>
<comment type="similarity">
    <text evidence="1 5">Belongs to the arylamine N-acetyltransferase family.</text>
</comment>
<dbReference type="PANTHER" id="PTHR11786:SF8">
    <property type="entry name" value="ARYLAMINE N-ACETYLTRANSFERASE 1"/>
    <property type="match status" value="1"/>
</dbReference>
<dbReference type="Gene3D" id="3.30.2140.20">
    <property type="match status" value="2"/>
</dbReference>
<accession>A0A8C0WTF5</accession>
<dbReference type="Ensembl" id="ENSCCNT00000020587.1">
    <property type="protein sequence ID" value="ENSCCNP00000015765.1"/>
    <property type="gene ID" value="ENSCCNG00000016138.1"/>
</dbReference>
<sequence length="264" mass="30520">MDIEAYFERIGYKNSRNKLDLETLTNILQHQIRAVPFENLNIHCGESIDMGLEATFDQVTTMLGGYVYIPPARKYSSDMIHLLLQVTIGGRNYIVDAGYGGSYQMWEPLELISGKNQPQVPSIFRLTEEKGIWYLDQIRREQYIPNEEFSNSDFLEKSKYRKIYCFTLQSQAIEDFEFVNTYLQTSPTSGFTNISYCSLQTPEGVYCLVGSTLAYRQFSYKDNVDLVEVNTLSEEEIEEVLKTIFNISLEIKYIPKHGDKSFTI</sequence>
<dbReference type="PRINTS" id="PR01543">
    <property type="entry name" value="ANATRNSFRASE"/>
</dbReference>
<evidence type="ECO:0000256" key="3">
    <source>
        <dbReference type="ARBA" id="ARBA00022679"/>
    </source>
</evidence>
<dbReference type="GO" id="GO:0004060">
    <property type="term" value="F:arylamine N-acetyltransferase activity"/>
    <property type="evidence" value="ECO:0007669"/>
    <property type="project" value="UniProtKB-EC"/>
</dbReference>
<keyword evidence="4 5" id="KW-0012">Acyltransferase</keyword>
<protein>
    <recommendedName>
        <fullName evidence="2">arylamine N-acetyltransferase</fullName>
        <ecNumber evidence="2">2.3.1.5</ecNumber>
    </recommendedName>
</protein>